<evidence type="ECO:0000313" key="3">
    <source>
        <dbReference type="Proteomes" id="UP000182719"/>
    </source>
</evidence>
<name>A0A1H7ZI57_STIAU</name>
<keyword evidence="1" id="KW-0812">Transmembrane</keyword>
<organism evidence="2 3">
    <name type="scientific">Stigmatella aurantiaca</name>
    <dbReference type="NCBI Taxonomy" id="41"/>
    <lineage>
        <taxon>Bacteria</taxon>
        <taxon>Pseudomonadati</taxon>
        <taxon>Myxococcota</taxon>
        <taxon>Myxococcia</taxon>
        <taxon>Myxococcales</taxon>
        <taxon>Cystobacterineae</taxon>
        <taxon>Archangiaceae</taxon>
        <taxon>Stigmatella</taxon>
    </lineage>
</organism>
<proteinExistence type="predicted"/>
<protein>
    <submittedName>
        <fullName evidence="2">Uncharacterized protein</fullName>
    </submittedName>
</protein>
<keyword evidence="1" id="KW-1133">Transmembrane helix</keyword>
<evidence type="ECO:0000256" key="1">
    <source>
        <dbReference type="SAM" id="Phobius"/>
    </source>
</evidence>
<keyword evidence="3" id="KW-1185">Reference proteome</keyword>
<dbReference type="AlphaFoldDB" id="A0A1H7ZI57"/>
<dbReference type="EMBL" id="FOAP01000019">
    <property type="protein sequence ID" value="SEM57943.1"/>
    <property type="molecule type" value="Genomic_DNA"/>
</dbReference>
<feature type="transmembrane region" description="Helical" evidence="1">
    <location>
        <begin position="33"/>
        <end position="60"/>
    </location>
</feature>
<sequence>MNLIEPVVLVCTLTGAITGAVLCWPIHPMMGAVGAVVGVLAGVLVAPLLLLAILIPFIAVTQGPREALKQCREFFSRPR</sequence>
<reference evidence="3" key="1">
    <citation type="submission" date="2016-10" db="EMBL/GenBank/DDBJ databases">
        <authorList>
            <person name="Varghese N."/>
            <person name="Submissions S."/>
        </authorList>
    </citation>
    <scope>NUCLEOTIDE SEQUENCE [LARGE SCALE GENOMIC DNA]</scope>
    <source>
        <strain evidence="3">DSM 17044</strain>
    </source>
</reference>
<evidence type="ECO:0000313" key="2">
    <source>
        <dbReference type="EMBL" id="SEM57943.1"/>
    </source>
</evidence>
<accession>A0A1H7ZI57</accession>
<keyword evidence="1" id="KW-0472">Membrane</keyword>
<gene>
    <name evidence="2" type="ORF">SAMN05444354_1193</name>
</gene>
<dbReference type="Proteomes" id="UP000182719">
    <property type="component" value="Unassembled WGS sequence"/>
</dbReference>